<gene>
    <name evidence="3" type="ORF">BBBOND_0302260</name>
</gene>
<dbReference type="OMA" id="AHRETND"/>
<dbReference type="AlphaFoldDB" id="A0A061D8Q3"/>
<dbReference type="VEuPathDB" id="PiroplasmaDB:BBBOND_0302260"/>
<reference evidence="4" key="1">
    <citation type="journal article" date="2014" name="Nucleic Acids Res.">
        <title>The evolutionary dynamics of variant antigen genes in Babesia reveal a history of genomic innovation underlying host-parasite interaction.</title>
        <authorList>
            <person name="Jackson A.P."/>
            <person name="Otto T.D."/>
            <person name="Darby A."/>
            <person name="Ramaprasad A."/>
            <person name="Xia D."/>
            <person name="Echaide I.E."/>
            <person name="Farber M."/>
            <person name="Gahlot S."/>
            <person name="Gamble J."/>
            <person name="Gupta D."/>
            <person name="Gupta Y."/>
            <person name="Jackson L."/>
            <person name="Malandrin L."/>
            <person name="Malas T.B."/>
            <person name="Moussa E."/>
            <person name="Nair M."/>
            <person name="Reid A.J."/>
            <person name="Sanders M."/>
            <person name="Sharma J."/>
            <person name="Tracey A."/>
            <person name="Quail M.A."/>
            <person name="Weir W."/>
            <person name="Wastling J.M."/>
            <person name="Hall N."/>
            <person name="Willadsen P."/>
            <person name="Lingelbach K."/>
            <person name="Shiels B."/>
            <person name="Tait A."/>
            <person name="Berriman M."/>
            <person name="Allred D.R."/>
            <person name="Pain A."/>
        </authorList>
    </citation>
    <scope>NUCLEOTIDE SEQUENCE [LARGE SCALE GENOMIC DNA]</scope>
    <source>
        <strain evidence="4">Bond</strain>
    </source>
</reference>
<keyword evidence="2" id="KW-0472">Membrane</keyword>
<evidence type="ECO:0000313" key="4">
    <source>
        <dbReference type="Proteomes" id="UP000033188"/>
    </source>
</evidence>
<dbReference type="OrthoDB" id="366406at2759"/>
<dbReference type="GeneID" id="24564863"/>
<evidence type="ECO:0000256" key="2">
    <source>
        <dbReference type="SAM" id="Phobius"/>
    </source>
</evidence>
<protein>
    <submittedName>
        <fullName evidence="3">Uncharacterized protein</fullName>
    </submittedName>
</protein>
<keyword evidence="4" id="KW-1185">Reference proteome</keyword>
<keyword evidence="2" id="KW-0812">Transmembrane</keyword>
<dbReference type="KEGG" id="bbig:BBBOND_0302260"/>
<organism evidence="3 4">
    <name type="scientific">Babesia bigemina</name>
    <dbReference type="NCBI Taxonomy" id="5866"/>
    <lineage>
        <taxon>Eukaryota</taxon>
        <taxon>Sar</taxon>
        <taxon>Alveolata</taxon>
        <taxon>Apicomplexa</taxon>
        <taxon>Aconoidasida</taxon>
        <taxon>Piroplasmida</taxon>
        <taxon>Babesiidae</taxon>
        <taxon>Babesia</taxon>
    </lineage>
</organism>
<feature type="compositionally biased region" description="Basic and acidic residues" evidence="1">
    <location>
        <begin position="16"/>
        <end position="29"/>
    </location>
</feature>
<sequence length="236" mass="25274">MQLPNSHASRGRGRQHNADTHQPRHVDNTRLKVYNIDDYEKLVSGAQENAFASQLEISPGTFLTNLATGTNRILGELAELSSGPFPTYNNQSKLAPYADALKQATAPVANPMPMQPAMQSPGVVPQVMPQPVVAMPQVAAMPPVAEAVPVVPVMQQPVQAMPAAMPVVQMQPQEPASPEKVNAILKDAFAAKSLPALPDRNFNLIIIGVVGVAVVVFIIAGIVVRIKQKKKSSKRS</sequence>
<keyword evidence="2" id="KW-1133">Transmembrane helix</keyword>
<dbReference type="EMBL" id="LK391709">
    <property type="protein sequence ID" value="CDR96322.1"/>
    <property type="molecule type" value="Genomic_DNA"/>
</dbReference>
<name>A0A061D8Q3_BABBI</name>
<evidence type="ECO:0000256" key="1">
    <source>
        <dbReference type="SAM" id="MobiDB-lite"/>
    </source>
</evidence>
<dbReference type="RefSeq" id="XP_012768508.1">
    <property type="nucleotide sequence ID" value="XM_012913054.1"/>
</dbReference>
<evidence type="ECO:0000313" key="3">
    <source>
        <dbReference type="EMBL" id="CDR96322.1"/>
    </source>
</evidence>
<feature type="region of interest" description="Disordered" evidence="1">
    <location>
        <begin position="1"/>
        <end position="29"/>
    </location>
</feature>
<proteinExistence type="predicted"/>
<accession>A0A061D8Q3</accession>
<feature type="transmembrane region" description="Helical" evidence="2">
    <location>
        <begin position="202"/>
        <end position="226"/>
    </location>
</feature>
<dbReference type="Proteomes" id="UP000033188">
    <property type="component" value="Chromosome 3"/>
</dbReference>